<reference evidence="1 2" key="1">
    <citation type="submission" date="2016-11" db="EMBL/GenBank/DDBJ databases">
        <title>Whole genomes of Flavobacteriaceae.</title>
        <authorList>
            <person name="Stine C."/>
            <person name="Li C."/>
            <person name="Tadesse D."/>
        </authorList>
    </citation>
    <scope>NUCLEOTIDE SEQUENCE [LARGE SCALE GENOMIC DNA]</scope>
    <source>
        <strain evidence="1 2">CCUG 60112</strain>
    </source>
</reference>
<name>A0ABX4CZV0_9FLAO</name>
<proteinExistence type="predicted"/>
<dbReference type="Proteomes" id="UP000198381">
    <property type="component" value="Unassembled WGS sequence"/>
</dbReference>
<dbReference type="EMBL" id="MUHD01000002">
    <property type="protein sequence ID" value="OXB11597.1"/>
    <property type="molecule type" value="Genomic_DNA"/>
</dbReference>
<evidence type="ECO:0008006" key="3">
    <source>
        <dbReference type="Google" id="ProtNLM"/>
    </source>
</evidence>
<gene>
    <name evidence="1" type="ORF">B0A81_00980</name>
</gene>
<comment type="caution">
    <text evidence="1">The sequence shown here is derived from an EMBL/GenBank/DDBJ whole genome shotgun (WGS) entry which is preliminary data.</text>
</comment>
<sequence>MKRLFLIGFFLVSISFFGQSVSKNKNLFSENDDLMAFSFLKETPLAVQFQKYYNSSAPFSIYNPKPGFTPTKIEAGKYYSLVNTRLLLKKEMSNIKPEPIFPDEKDNKTFGEAVFYQVLDGIFSKK</sequence>
<evidence type="ECO:0000313" key="1">
    <source>
        <dbReference type="EMBL" id="OXB11597.1"/>
    </source>
</evidence>
<protein>
    <recommendedName>
        <fullName evidence="3">GLPGLI family protein</fullName>
    </recommendedName>
</protein>
<accession>A0ABX4CZV0</accession>
<dbReference type="RefSeq" id="WP_089056262.1">
    <property type="nucleotide sequence ID" value="NZ_CP100442.1"/>
</dbReference>
<keyword evidence="2" id="KW-1185">Reference proteome</keyword>
<organism evidence="1 2">
    <name type="scientific">Flavobacterium plurextorum</name>
    <dbReference type="NCBI Taxonomy" id="1114867"/>
    <lineage>
        <taxon>Bacteria</taxon>
        <taxon>Pseudomonadati</taxon>
        <taxon>Bacteroidota</taxon>
        <taxon>Flavobacteriia</taxon>
        <taxon>Flavobacteriales</taxon>
        <taxon>Flavobacteriaceae</taxon>
        <taxon>Flavobacterium</taxon>
    </lineage>
</organism>
<evidence type="ECO:0000313" key="2">
    <source>
        <dbReference type="Proteomes" id="UP000198381"/>
    </source>
</evidence>